<keyword evidence="2" id="KW-0238">DNA-binding</keyword>
<dbReference type="InterPro" id="IPR010982">
    <property type="entry name" value="Lambda_DNA-bd_dom_sf"/>
</dbReference>
<dbReference type="KEGG" id="ahk:NCTC10172_00891"/>
<keyword evidence="1" id="KW-0805">Transcription regulation</keyword>
<evidence type="ECO:0000256" key="2">
    <source>
        <dbReference type="ARBA" id="ARBA00023125"/>
    </source>
</evidence>
<dbReference type="PANTHER" id="PTHR30146:SF109">
    <property type="entry name" value="HTH-TYPE TRANSCRIPTIONAL REGULATOR GALS"/>
    <property type="match status" value="1"/>
</dbReference>
<dbReference type="Pfam" id="PF13377">
    <property type="entry name" value="Peripla_BP_3"/>
    <property type="match status" value="1"/>
</dbReference>
<protein>
    <submittedName>
        <fullName evidence="5">Glucose-resistance amylase regulator</fullName>
    </submittedName>
</protein>
<keyword evidence="6" id="KW-1185">Reference proteome</keyword>
<dbReference type="GO" id="GO:0000976">
    <property type="term" value="F:transcription cis-regulatory region binding"/>
    <property type="evidence" value="ECO:0007669"/>
    <property type="project" value="TreeGrafter"/>
</dbReference>
<dbReference type="Gene3D" id="3.40.50.2300">
    <property type="match status" value="2"/>
</dbReference>
<dbReference type="InterPro" id="IPR000843">
    <property type="entry name" value="HTH_LacI"/>
</dbReference>
<dbReference type="Gene3D" id="1.10.260.40">
    <property type="entry name" value="lambda repressor-like DNA-binding domains"/>
    <property type="match status" value="1"/>
</dbReference>
<dbReference type="InterPro" id="IPR028082">
    <property type="entry name" value="Peripla_BP_I"/>
</dbReference>
<dbReference type="AlphaFoldDB" id="A0A449BK65"/>
<accession>A0A449BK65</accession>
<dbReference type="Pfam" id="PF00356">
    <property type="entry name" value="LacI"/>
    <property type="match status" value="1"/>
</dbReference>
<evidence type="ECO:0000259" key="4">
    <source>
        <dbReference type="PROSITE" id="PS50932"/>
    </source>
</evidence>
<organism evidence="5 6">
    <name type="scientific">Acholeplasma hippikon</name>
    <dbReference type="NCBI Taxonomy" id="264636"/>
    <lineage>
        <taxon>Bacteria</taxon>
        <taxon>Bacillati</taxon>
        <taxon>Mycoplasmatota</taxon>
        <taxon>Mollicutes</taxon>
        <taxon>Acholeplasmatales</taxon>
        <taxon>Acholeplasmataceae</taxon>
        <taxon>Acholeplasma</taxon>
    </lineage>
</organism>
<proteinExistence type="predicted"/>
<evidence type="ECO:0000256" key="1">
    <source>
        <dbReference type="ARBA" id="ARBA00023015"/>
    </source>
</evidence>
<evidence type="ECO:0000256" key="3">
    <source>
        <dbReference type="ARBA" id="ARBA00023163"/>
    </source>
</evidence>
<dbReference type="SMART" id="SM00354">
    <property type="entry name" value="HTH_LACI"/>
    <property type="match status" value="1"/>
</dbReference>
<dbReference type="PANTHER" id="PTHR30146">
    <property type="entry name" value="LACI-RELATED TRANSCRIPTIONAL REPRESSOR"/>
    <property type="match status" value="1"/>
</dbReference>
<dbReference type="InterPro" id="IPR046335">
    <property type="entry name" value="LacI/GalR-like_sensor"/>
</dbReference>
<dbReference type="CDD" id="cd06267">
    <property type="entry name" value="PBP1_LacI_sugar_binding-like"/>
    <property type="match status" value="1"/>
</dbReference>
<dbReference type="SUPFAM" id="SSF47413">
    <property type="entry name" value="lambda repressor-like DNA-binding domains"/>
    <property type="match status" value="1"/>
</dbReference>
<feature type="domain" description="HTH lacI-type" evidence="4">
    <location>
        <begin position="1"/>
        <end position="50"/>
    </location>
</feature>
<name>A0A449BK65_9MOLU</name>
<dbReference type="STRING" id="1408416.GCA_000702765_00329"/>
<sequence length="315" mass="35650">MAKKAGVSISTASYALNGKPNVHPKTRDRILQIAESLNYYPNAHAKNLKSRRSNNIGVFIYGFAGPIFSDLLEGINMQLQKHGYNIIVSSGTTSSVLLRQRSVDAAIIFDSNLKDQEIKNFSENHPIVVLDRYLDGKNIYHSMIQNKELVYDFMKKVLMEKKYKKIAYLSGPEDSFNNIERYEGFKQALSELNINNHVYLQGDFTIEAGYNTALQLIEKNEIPEFIYCANDELAVGVIKAFNEKGIKIPEQCALAGFDGIQLTDFITPKLTTIAINHFEWGRQIAGFITRILSNQNAYPLKNPDASILMRQTIWI</sequence>
<dbReference type="EMBL" id="LR215050">
    <property type="protein sequence ID" value="VEU82865.1"/>
    <property type="molecule type" value="Genomic_DNA"/>
</dbReference>
<dbReference type="GO" id="GO:0003700">
    <property type="term" value="F:DNA-binding transcription factor activity"/>
    <property type="evidence" value="ECO:0007669"/>
    <property type="project" value="TreeGrafter"/>
</dbReference>
<keyword evidence="3" id="KW-0804">Transcription</keyword>
<reference evidence="5 6" key="1">
    <citation type="submission" date="2019-01" db="EMBL/GenBank/DDBJ databases">
        <authorList>
            <consortium name="Pathogen Informatics"/>
        </authorList>
    </citation>
    <scope>NUCLEOTIDE SEQUENCE [LARGE SCALE GENOMIC DNA]</scope>
    <source>
        <strain evidence="5 6">NCTC10172</strain>
    </source>
</reference>
<gene>
    <name evidence="5" type="primary">ccpA</name>
    <name evidence="5" type="ORF">NCTC10172_00891</name>
</gene>
<dbReference type="CDD" id="cd01392">
    <property type="entry name" value="HTH_LacI"/>
    <property type="match status" value="1"/>
</dbReference>
<evidence type="ECO:0000313" key="5">
    <source>
        <dbReference type="EMBL" id="VEU82865.1"/>
    </source>
</evidence>
<dbReference type="SUPFAM" id="SSF53822">
    <property type="entry name" value="Periplasmic binding protein-like I"/>
    <property type="match status" value="1"/>
</dbReference>
<evidence type="ECO:0000313" key="6">
    <source>
        <dbReference type="Proteomes" id="UP000290909"/>
    </source>
</evidence>
<dbReference type="Proteomes" id="UP000290909">
    <property type="component" value="Chromosome"/>
</dbReference>
<dbReference type="PROSITE" id="PS50932">
    <property type="entry name" value="HTH_LACI_2"/>
    <property type="match status" value="1"/>
</dbReference>